<keyword evidence="2" id="KW-1185">Reference proteome</keyword>
<protein>
    <submittedName>
        <fullName evidence="1">Uncharacterized protein</fullName>
    </submittedName>
</protein>
<sequence>MNLLSQSNWNQVVFHQHWKPQDLKSPKDKDQVNRKVWVGVGVGVRRGILLMINWRVLRGPVCEALTAPLGQGGQPTKMQRAVAAFLTSRAKDIYREPQEPLRLHSGLLWDSETATTIATDAAASLQPLL</sequence>
<dbReference type="Proteomes" id="UP000028990">
    <property type="component" value="Unassembled WGS sequence"/>
</dbReference>
<name>A0A091CNX2_FUKDA</name>
<reference evidence="1 2" key="1">
    <citation type="submission" date="2013-11" db="EMBL/GenBank/DDBJ databases">
        <title>The Damaraland mole rat (Fukomys damarensis) genome and evolution of African mole rats.</title>
        <authorList>
            <person name="Gladyshev V.N."/>
            <person name="Fang X."/>
        </authorList>
    </citation>
    <scope>NUCLEOTIDE SEQUENCE [LARGE SCALE GENOMIC DNA]</scope>
    <source>
        <tissue evidence="1">Liver</tissue>
    </source>
</reference>
<organism evidence="1 2">
    <name type="scientific">Fukomys damarensis</name>
    <name type="common">Damaraland mole rat</name>
    <name type="synonym">Cryptomys damarensis</name>
    <dbReference type="NCBI Taxonomy" id="885580"/>
    <lineage>
        <taxon>Eukaryota</taxon>
        <taxon>Metazoa</taxon>
        <taxon>Chordata</taxon>
        <taxon>Craniata</taxon>
        <taxon>Vertebrata</taxon>
        <taxon>Euteleostomi</taxon>
        <taxon>Mammalia</taxon>
        <taxon>Eutheria</taxon>
        <taxon>Euarchontoglires</taxon>
        <taxon>Glires</taxon>
        <taxon>Rodentia</taxon>
        <taxon>Hystricomorpha</taxon>
        <taxon>Bathyergidae</taxon>
        <taxon>Fukomys</taxon>
    </lineage>
</organism>
<accession>A0A091CNX2</accession>
<evidence type="ECO:0000313" key="1">
    <source>
        <dbReference type="EMBL" id="KFO19702.1"/>
    </source>
</evidence>
<proteinExistence type="predicted"/>
<dbReference type="EMBL" id="KN124943">
    <property type="protein sequence ID" value="KFO19702.1"/>
    <property type="molecule type" value="Genomic_DNA"/>
</dbReference>
<gene>
    <name evidence="1" type="ORF">H920_18900</name>
</gene>
<evidence type="ECO:0000313" key="2">
    <source>
        <dbReference type="Proteomes" id="UP000028990"/>
    </source>
</evidence>
<dbReference type="AlphaFoldDB" id="A0A091CNX2"/>